<keyword evidence="2" id="KW-1185">Reference proteome</keyword>
<organism evidence="1 2">
    <name type="scientific">Bacillus spizizenii (strain DSM 15029 / JCM 12233 / NBRC 101239 / NRRL B-23049 / TU-B-10)</name>
    <name type="common">Bacillus subtilis subsp. spizizenii</name>
    <dbReference type="NCBI Taxonomy" id="1052585"/>
    <lineage>
        <taxon>Bacteria</taxon>
        <taxon>Bacillati</taxon>
        <taxon>Bacillota</taxon>
        <taxon>Bacilli</taxon>
        <taxon>Bacillales</taxon>
        <taxon>Bacillaceae</taxon>
        <taxon>Bacillus</taxon>
    </lineage>
</organism>
<reference evidence="1 2" key="1">
    <citation type="journal article" date="2012" name="J. Bacteriol.">
        <title>Whole-genome sequences of Bacillus subtilis and close relatives.</title>
        <authorList>
            <person name="Earl A.M."/>
            <person name="Eppinger M."/>
            <person name="Fricke W.F."/>
            <person name="Rosovitz M.J."/>
            <person name="Rasko D.A."/>
            <person name="Daugherty S."/>
            <person name="Losick R."/>
            <person name="Kolter R."/>
            <person name="Ravel J."/>
        </authorList>
    </citation>
    <scope>NUCLEOTIDE SEQUENCE [LARGE SCALE GENOMIC DNA]</scope>
    <source>
        <strain evidence="2">DSM 15029 / JCM 12233 / NBRC 101239 / NRRL B-23049 / TU-B-10</strain>
    </source>
</reference>
<dbReference type="HOGENOM" id="CLU_3132474_0_0_9"/>
<proteinExistence type="predicted"/>
<evidence type="ECO:0000313" key="1">
    <source>
        <dbReference type="EMBL" id="AEP85960.1"/>
    </source>
</evidence>
<gene>
    <name evidence="1" type="ordered locus">GYO_1304</name>
</gene>
<dbReference type="AlphaFoldDB" id="G4NRQ0"/>
<sequence length="49" mass="5648">MQRADSSFLKPSESIIGYRKNWLADGASFFHLNATRNISKKRIESYSII</sequence>
<dbReference type="EMBL" id="CP002905">
    <property type="protein sequence ID" value="AEP85960.1"/>
    <property type="molecule type" value="Genomic_DNA"/>
</dbReference>
<name>G4NRQ0_BACS4</name>
<protein>
    <submittedName>
        <fullName evidence="1">Uncharacterized protein</fullName>
    </submittedName>
</protein>
<dbReference type="KEGG" id="bst:GYO_1304"/>
<dbReference type="STRING" id="1052585.GYO_1304"/>
<evidence type="ECO:0000313" key="2">
    <source>
        <dbReference type="Proteomes" id="UP000002651"/>
    </source>
</evidence>
<accession>G4NRQ0</accession>
<dbReference type="Proteomes" id="UP000002651">
    <property type="component" value="Chromosome"/>
</dbReference>